<keyword evidence="3" id="KW-1185">Reference proteome</keyword>
<dbReference type="PATRIC" id="fig|45658.7.peg.4219"/>
<accession>A0A1C7FGR2</accession>
<gene>
    <name evidence="2" type="ORF">VSVS05_04239</name>
</gene>
<dbReference type="AlphaFoldDB" id="A0A1C7FGR2"/>
<sequence length="149" mass="16768">MLVNPESRAQLATKPIGNDRAGLFTYLRFSARYAVISLCWLVVLVNIALFVDDKFIRPTLGDVLVVVWLYYTIRCVVGFPARLIVVMTVVIAYMVELAQYLKIPALLGLEPGSPLSIILGATFDWWDLAAYLVGGMVCWWMVKMEVRHG</sequence>
<keyword evidence="1" id="KW-0812">Transmembrane</keyword>
<dbReference type="EMBL" id="CP016415">
    <property type="protein sequence ID" value="ANU39275.1"/>
    <property type="molecule type" value="Genomic_DNA"/>
</dbReference>
<dbReference type="Pfam" id="PF10990">
    <property type="entry name" value="DUF2809"/>
    <property type="match status" value="1"/>
</dbReference>
<evidence type="ECO:0008006" key="4">
    <source>
        <dbReference type="Google" id="ProtNLM"/>
    </source>
</evidence>
<dbReference type="STRING" id="45658.VSVS12_03457"/>
<name>A0A1C7FGR2_9VIBR</name>
<keyword evidence="1" id="KW-0472">Membrane</keyword>
<reference evidence="2 3" key="1">
    <citation type="submission" date="2016-07" db="EMBL/GenBank/DDBJ databases">
        <title>Genome sequencing of Vibrio scophthalmi strain VS-05, an isolated from Paralichthys olivaceus.</title>
        <authorList>
            <person name="Han H.-J."/>
        </authorList>
    </citation>
    <scope>NUCLEOTIDE SEQUENCE [LARGE SCALE GENOMIC DNA]</scope>
    <source>
        <strain evidence="2 3">VS-05</strain>
    </source>
</reference>
<evidence type="ECO:0000313" key="3">
    <source>
        <dbReference type="Proteomes" id="UP000092528"/>
    </source>
</evidence>
<keyword evidence="1" id="KW-1133">Transmembrane helix</keyword>
<feature type="transmembrane region" description="Helical" evidence="1">
    <location>
        <begin position="115"/>
        <end position="142"/>
    </location>
</feature>
<dbReference type="RefSeq" id="WP_005595267.1">
    <property type="nucleotide sequence ID" value="NZ_CP016415.1"/>
</dbReference>
<protein>
    <recommendedName>
        <fullName evidence="4">DUF2809 domain-containing protein</fullName>
    </recommendedName>
</protein>
<proteinExistence type="predicted"/>
<evidence type="ECO:0000256" key="1">
    <source>
        <dbReference type="SAM" id="Phobius"/>
    </source>
</evidence>
<dbReference type="Proteomes" id="UP000092528">
    <property type="component" value="Chromosome 2"/>
</dbReference>
<organism evidence="2 3">
    <name type="scientific">Vibrio scophthalmi</name>
    <dbReference type="NCBI Taxonomy" id="45658"/>
    <lineage>
        <taxon>Bacteria</taxon>
        <taxon>Pseudomonadati</taxon>
        <taxon>Pseudomonadota</taxon>
        <taxon>Gammaproteobacteria</taxon>
        <taxon>Vibrionales</taxon>
        <taxon>Vibrionaceae</taxon>
        <taxon>Vibrio</taxon>
    </lineage>
</organism>
<feature type="transmembrane region" description="Helical" evidence="1">
    <location>
        <begin position="33"/>
        <end position="51"/>
    </location>
</feature>
<dbReference type="InterPro" id="IPR021257">
    <property type="entry name" value="DUF2809"/>
</dbReference>
<evidence type="ECO:0000313" key="2">
    <source>
        <dbReference type="EMBL" id="ANU39275.1"/>
    </source>
</evidence>
<feature type="transmembrane region" description="Helical" evidence="1">
    <location>
        <begin position="63"/>
        <end position="95"/>
    </location>
</feature>
<dbReference type="GeneID" id="96874443"/>